<reference evidence="8" key="1">
    <citation type="journal article" date="2014" name="Int. J. Syst. Evol. Microbiol.">
        <title>Complete genome sequence of Corynebacterium casei LMG S-19264T (=DSM 44701T), isolated from a smear-ripened cheese.</title>
        <authorList>
            <consortium name="US DOE Joint Genome Institute (JGI-PGF)"/>
            <person name="Walter F."/>
            <person name="Albersmeier A."/>
            <person name="Kalinowski J."/>
            <person name="Ruckert C."/>
        </authorList>
    </citation>
    <scope>NUCLEOTIDE SEQUENCE</scope>
    <source>
        <strain evidence="8">KCTC 23077</strain>
    </source>
</reference>
<sequence>MSHTPRIALIALAVAAMTVGCQEKADGEKAATTAATAAQQKDPNAVPGLPSEKERVSYMVGMDLAKSLEPVKDEIDLDTMNRAMKATLAGEKPLLTEEQAQQVREAFTQKMQAQQVSKMMAQAKENETKGQAFLAENAKKPEVKTTPSGLQYQVLSEGQGPKPTAASTVRAHYKGMLLDGTEFDSSYQRGEPATFMLPQMVPGWQEGIPLMSVGSKYRFWIPSKLGYGEQGTPGGPIPPNATLVFEVELLDIAKSPSS</sequence>
<evidence type="ECO:0000256" key="3">
    <source>
        <dbReference type="ARBA" id="ARBA00023110"/>
    </source>
</evidence>
<comment type="catalytic activity">
    <reaction evidence="1 5 6">
        <text>[protein]-peptidylproline (omega=180) = [protein]-peptidylproline (omega=0)</text>
        <dbReference type="Rhea" id="RHEA:16237"/>
        <dbReference type="Rhea" id="RHEA-COMP:10747"/>
        <dbReference type="Rhea" id="RHEA-COMP:10748"/>
        <dbReference type="ChEBI" id="CHEBI:83833"/>
        <dbReference type="ChEBI" id="CHEBI:83834"/>
        <dbReference type="EC" id="5.2.1.8"/>
    </reaction>
</comment>
<accession>A0A918SUB8</accession>
<dbReference type="Gene3D" id="3.10.50.40">
    <property type="match status" value="1"/>
</dbReference>
<dbReference type="InterPro" id="IPR000774">
    <property type="entry name" value="PPIase_FKBP_N"/>
</dbReference>
<keyword evidence="4 5" id="KW-0413">Isomerase</keyword>
<dbReference type="InterPro" id="IPR046357">
    <property type="entry name" value="PPIase_dom_sf"/>
</dbReference>
<dbReference type="RefSeq" id="WP_189452990.1">
    <property type="nucleotide sequence ID" value="NZ_BMYD01000001.1"/>
</dbReference>
<comment type="caution">
    <text evidence="8">The sequence shown here is derived from an EMBL/GenBank/DDBJ whole genome shotgun (WGS) entry which is preliminary data.</text>
</comment>
<evidence type="ECO:0000256" key="4">
    <source>
        <dbReference type="ARBA" id="ARBA00023235"/>
    </source>
</evidence>
<organism evidence="8 9">
    <name type="scientific">Cognatilysobacter bugurensis</name>
    <dbReference type="NCBI Taxonomy" id="543356"/>
    <lineage>
        <taxon>Bacteria</taxon>
        <taxon>Pseudomonadati</taxon>
        <taxon>Pseudomonadota</taxon>
        <taxon>Gammaproteobacteria</taxon>
        <taxon>Lysobacterales</taxon>
        <taxon>Lysobacteraceae</taxon>
        <taxon>Cognatilysobacter</taxon>
    </lineage>
</organism>
<dbReference type="Pfam" id="PF01346">
    <property type="entry name" value="FKBP_N"/>
    <property type="match status" value="1"/>
</dbReference>
<dbReference type="PROSITE" id="PS50059">
    <property type="entry name" value="FKBP_PPIASE"/>
    <property type="match status" value="1"/>
</dbReference>
<dbReference type="FunFam" id="3.10.50.40:FF:000006">
    <property type="entry name" value="Peptidyl-prolyl cis-trans isomerase"/>
    <property type="match status" value="1"/>
</dbReference>
<dbReference type="PANTHER" id="PTHR43811">
    <property type="entry name" value="FKBP-TYPE PEPTIDYL-PROLYL CIS-TRANS ISOMERASE FKPA"/>
    <property type="match status" value="1"/>
</dbReference>
<evidence type="ECO:0000259" key="7">
    <source>
        <dbReference type="PROSITE" id="PS50059"/>
    </source>
</evidence>
<evidence type="ECO:0000313" key="9">
    <source>
        <dbReference type="Proteomes" id="UP000646426"/>
    </source>
</evidence>
<evidence type="ECO:0000256" key="6">
    <source>
        <dbReference type="RuleBase" id="RU003915"/>
    </source>
</evidence>
<feature type="domain" description="PPIase FKBP-type" evidence="7">
    <location>
        <begin position="166"/>
        <end position="253"/>
    </location>
</feature>
<dbReference type="GO" id="GO:0006457">
    <property type="term" value="P:protein folding"/>
    <property type="evidence" value="ECO:0007669"/>
    <property type="project" value="InterPro"/>
</dbReference>
<comment type="similarity">
    <text evidence="2 6">Belongs to the FKBP-type PPIase family.</text>
</comment>
<dbReference type="Gene3D" id="1.10.287.460">
    <property type="entry name" value="Peptidyl-prolyl cis-trans isomerase, FKBP-type, N-terminal domain"/>
    <property type="match status" value="1"/>
</dbReference>
<proteinExistence type="inferred from homology"/>
<dbReference type="InterPro" id="IPR036944">
    <property type="entry name" value="PPIase_FKBP_N_sf"/>
</dbReference>
<evidence type="ECO:0000313" key="8">
    <source>
        <dbReference type="EMBL" id="GHA71647.1"/>
    </source>
</evidence>
<evidence type="ECO:0000256" key="2">
    <source>
        <dbReference type="ARBA" id="ARBA00006577"/>
    </source>
</evidence>
<name>A0A918SUB8_9GAMM</name>
<dbReference type="EMBL" id="BMYD01000001">
    <property type="protein sequence ID" value="GHA71647.1"/>
    <property type="molecule type" value="Genomic_DNA"/>
</dbReference>
<dbReference type="AlphaFoldDB" id="A0A918SUB8"/>
<dbReference type="Pfam" id="PF00254">
    <property type="entry name" value="FKBP_C"/>
    <property type="match status" value="1"/>
</dbReference>
<gene>
    <name evidence="8" type="ORF">GCM10007067_05050</name>
</gene>
<keyword evidence="9" id="KW-1185">Reference proteome</keyword>
<dbReference type="InterPro" id="IPR001179">
    <property type="entry name" value="PPIase_FKBP_dom"/>
</dbReference>
<evidence type="ECO:0000256" key="5">
    <source>
        <dbReference type="PROSITE-ProRule" id="PRU00277"/>
    </source>
</evidence>
<dbReference type="Proteomes" id="UP000646426">
    <property type="component" value="Unassembled WGS sequence"/>
</dbReference>
<protein>
    <recommendedName>
        <fullName evidence="6">Peptidyl-prolyl cis-trans isomerase</fullName>
        <ecNumber evidence="6">5.2.1.8</ecNumber>
    </recommendedName>
</protein>
<dbReference type="EC" id="5.2.1.8" evidence="6"/>
<reference evidence="8" key="2">
    <citation type="submission" date="2020-09" db="EMBL/GenBank/DDBJ databases">
        <authorList>
            <person name="Sun Q."/>
            <person name="Kim S."/>
        </authorList>
    </citation>
    <scope>NUCLEOTIDE SEQUENCE</scope>
    <source>
        <strain evidence="8">KCTC 23077</strain>
    </source>
</reference>
<evidence type="ECO:0000256" key="1">
    <source>
        <dbReference type="ARBA" id="ARBA00000971"/>
    </source>
</evidence>
<keyword evidence="3 5" id="KW-0697">Rotamase</keyword>
<dbReference type="GO" id="GO:0003755">
    <property type="term" value="F:peptidyl-prolyl cis-trans isomerase activity"/>
    <property type="evidence" value="ECO:0007669"/>
    <property type="project" value="UniProtKB-UniRule"/>
</dbReference>
<dbReference type="PANTHER" id="PTHR43811:SF57">
    <property type="entry name" value="FKBP-TYPE PEPTIDYL-PROLYL CIS-TRANS ISOMERASE FKPA-RELATED"/>
    <property type="match status" value="1"/>
</dbReference>
<dbReference type="SUPFAM" id="SSF54534">
    <property type="entry name" value="FKBP-like"/>
    <property type="match status" value="1"/>
</dbReference>
<dbReference type="PROSITE" id="PS51257">
    <property type="entry name" value="PROKAR_LIPOPROTEIN"/>
    <property type="match status" value="1"/>
</dbReference>